<dbReference type="PANTHER" id="PTHR43808">
    <property type="entry name" value="ACETYLORNITHINE DEACETYLASE"/>
    <property type="match status" value="1"/>
</dbReference>
<evidence type="ECO:0000256" key="4">
    <source>
        <dbReference type="ARBA" id="ARBA00022833"/>
    </source>
</evidence>
<dbReference type="InterPro" id="IPR050072">
    <property type="entry name" value="Peptidase_M20A"/>
</dbReference>
<dbReference type="PANTHER" id="PTHR43808:SF9">
    <property type="entry name" value="BLL0789 PROTEIN"/>
    <property type="match status" value="1"/>
</dbReference>
<accession>A0A9D1A4Q1</accession>
<reference evidence="7" key="2">
    <citation type="journal article" date="2021" name="PeerJ">
        <title>Extensive microbial diversity within the chicken gut microbiome revealed by metagenomics and culture.</title>
        <authorList>
            <person name="Gilroy R."/>
            <person name="Ravi A."/>
            <person name="Getino M."/>
            <person name="Pursley I."/>
            <person name="Horton D.L."/>
            <person name="Alikhan N.F."/>
            <person name="Baker D."/>
            <person name="Gharbi K."/>
            <person name="Hall N."/>
            <person name="Watson M."/>
            <person name="Adriaenssens E.M."/>
            <person name="Foster-Nyarko E."/>
            <person name="Jarju S."/>
            <person name="Secka A."/>
            <person name="Antonio M."/>
            <person name="Oren A."/>
            <person name="Chaudhuri R.R."/>
            <person name="La Ragione R."/>
            <person name="Hildebrand F."/>
            <person name="Pallen M.J."/>
        </authorList>
    </citation>
    <scope>NUCLEOTIDE SEQUENCE</scope>
    <source>
        <strain evidence="7">CHK180-2868</strain>
    </source>
</reference>
<reference evidence="7" key="1">
    <citation type="submission" date="2020-10" db="EMBL/GenBank/DDBJ databases">
        <authorList>
            <person name="Gilroy R."/>
        </authorList>
    </citation>
    <scope>NUCLEOTIDE SEQUENCE</scope>
    <source>
        <strain evidence="7">CHK180-2868</strain>
    </source>
</reference>
<dbReference type="Pfam" id="PF01546">
    <property type="entry name" value="Peptidase_M20"/>
    <property type="match status" value="1"/>
</dbReference>
<dbReference type="SUPFAM" id="SSF55031">
    <property type="entry name" value="Bacterial exopeptidase dimerisation domain"/>
    <property type="match status" value="1"/>
</dbReference>
<dbReference type="AlphaFoldDB" id="A0A9D1A4Q1"/>
<feature type="active site" evidence="5">
    <location>
        <position position="93"/>
    </location>
</feature>
<dbReference type="InterPro" id="IPR011650">
    <property type="entry name" value="Peptidase_M20_dimer"/>
</dbReference>
<organism evidence="7 8">
    <name type="scientific">Candidatus Copromonas faecavium</name>
    <name type="common">nom. illeg.</name>
    <dbReference type="NCBI Taxonomy" id="2840740"/>
    <lineage>
        <taxon>Bacteria</taxon>
        <taxon>Bacillati</taxon>
        <taxon>Bacillota</taxon>
        <taxon>Clostridia</taxon>
        <taxon>Lachnospirales</taxon>
        <taxon>Lachnospiraceae</taxon>
        <taxon>Candidatus Copromonas (nom. illeg.)</taxon>
    </lineage>
</organism>
<evidence type="ECO:0000313" key="7">
    <source>
        <dbReference type="EMBL" id="HIR05718.1"/>
    </source>
</evidence>
<comment type="cofactor">
    <cofactor evidence="1">
        <name>Zn(2+)</name>
        <dbReference type="ChEBI" id="CHEBI:29105"/>
    </cofactor>
</comment>
<feature type="active site" description="Proton acceptor" evidence="5">
    <location>
        <position position="153"/>
    </location>
</feature>
<sequence length="392" mass="42024">MNEAKREQLNRVVAFLDGKQEEMVSLLEKLVKQESGNTDKAGCDAMGAMMEQELKKLGAQTQVIAMEKKGNFVKGELGTGRSGKPVLFGGHMDTVFPKGTIETMPWKMENGRIYGPGCVDMKSGLVIALYAAAALNAAGYEERPIRFAFAGDEENGHRESTAADEFRAASRGCAAVFNFETGYPSDSIVVGRKGSCRLTVRVKGVGSHAGNAPEKGRNAVLEMAHKVIALQALNDLEHGTSLNVGLITGGTAVNAVPESCEIQIDIRYTERPRLDKLLEDVKAVCGQTVIDGTSTELIVSSISDVMETTDKILALFEHYKKTAQEISYPGELHPIKVGGWSDASLAASEGIPVICGLGAKGEFNHSSREYMMADSLVPRAKLAAAAVLLLED</sequence>
<dbReference type="SUPFAM" id="SSF53187">
    <property type="entry name" value="Zn-dependent exopeptidases"/>
    <property type="match status" value="1"/>
</dbReference>
<dbReference type="InterPro" id="IPR036264">
    <property type="entry name" value="Bact_exopeptidase_dim_dom"/>
</dbReference>
<evidence type="ECO:0000313" key="8">
    <source>
        <dbReference type="Proteomes" id="UP000824250"/>
    </source>
</evidence>
<dbReference type="Gene3D" id="3.30.70.360">
    <property type="match status" value="1"/>
</dbReference>
<name>A0A9D1A4Q1_9FIRM</name>
<dbReference type="Proteomes" id="UP000824250">
    <property type="component" value="Unassembled WGS sequence"/>
</dbReference>
<dbReference type="InterPro" id="IPR002933">
    <property type="entry name" value="Peptidase_M20"/>
</dbReference>
<keyword evidence="2" id="KW-0479">Metal-binding</keyword>
<dbReference type="CDD" id="cd03885">
    <property type="entry name" value="M20_CPDG2"/>
    <property type="match status" value="1"/>
</dbReference>
<dbReference type="GO" id="GO:0046872">
    <property type="term" value="F:metal ion binding"/>
    <property type="evidence" value="ECO:0007669"/>
    <property type="project" value="UniProtKB-KW"/>
</dbReference>
<evidence type="ECO:0000256" key="1">
    <source>
        <dbReference type="ARBA" id="ARBA00001947"/>
    </source>
</evidence>
<keyword evidence="3" id="KW-0378">Hydrolase</keyword>
<dbReference type="PROSITE" id="PS00758">
    <property type="entry name" value="ARGE_DAPE_CPG2_1"/>
    <property type="match status" value="1"/>
</dbReference>
<evidence type="ECO:0000256" key="3">
    <source>
        <dbReference type="ARBA" id="ARBA00022801"/>
    </source>
</evidence>
<dbReference type="EMBL" id="DVGC01000038">
    <property type="protein sequence ID" value="HIR05718.1"/>
    <property type="molecule type" value="Genomic_DNA"/>
</dbReference>
<dbReference type="Pfam" id="PF07687">
    <property type="entry name" value="M20_dimer"/>
    <property type="match status" value="1"/>
</dbReference>
<proteinExistence type="predicted"/>
<dbReference type="InterPro" id="IPR017150">
    <property type="entry name" value="Pept_M20_glutamate_carboxypep"/>
</dbReference>
<comment type="caution">
    <text evidence="7">The sequence shown here is derived from an EMBL/GenBank/DDBJ whole genome shotgun (WGS) entry which is preliminary data.</text>
</comment>
<evidence type="ECO:0000256" key="5">
    <source>
        <dbReference type="PIRSR" id="PIRSR037238-1"/>
    </source>
</evidence>
<evidence type="ECO:0000256" key="2">
    <source>
        <dbReference type="ARBA" id="ARBA00022723"/>
    </source>
</evidence>
<keyword evidence="4" id="KW-0862">Zinc</keyword>
<protein>
    <submittedName>
        <fullName evidence="7">M20 family metallopeptidase</fullName>
    </submittedName>
</protein>
<dbReference type="PIRSF" id="PIRSF037238">
    <property type="entry name" value="Carboxypeptidase_G2"/>
    <property type="match status" value="1"/>
</dbReference>
<evidence type="ECO:0000259" key="6">
    <source>
        <dbReference type="Pfam" id="PF07687"/>
    </source>
</evidence>
<dbReference type="GO" id="GO:0016787">
    <property type="term" value="F:hydrolase activity"/>
    <property type="evidence" value="ECO:0007669"/>
    <property type="project" value="UniProtKB-KW"/>
</dbReference>
<dbReference type="Gene3D" id="3.40.630.10">
    <property type="entry name" value="Zn peptidases"/>
    <property type="match status" value="1"/>
</dbReference>
<gene>
    <name evidence="7" type="ORF">IAB28_07100</name>
</gene>
<dbReference type="InterPro" id="IPR001261">
    <property type="entry name" value="ArgE/DapE_CS"/>
</dbReference>
<feature type="domain" description="Peptidase M20 dimerisation" evidence="6">
    <location>
        <begin position="190"/>
        <end position="288"/>
    </location>
</feature>